<dbReference type="PROSITE" id="PS50045">
    <property type="entry name" value="SIGMA54_INTERACT_4"/>
    <property type="match status" value="1"/>
</dbReference>
<dbReference type="Gene3D" id="1.10.10.60">
    <property type="entry name" value="Homeodomain-like"/>
    <property type="match status" value="1"/>
</dbReference>
<evidence type="ECO:0000256" key="2">
    <source>
        <dbReference type="ARBA" id="ARBA00022840"/>
    </source>
</evidence>
<dbReference type="InterPro" id="IPR009057">
    <property type="entry name" value="Homeodomain-like_sf"/>
</dbReference>
<keyword evidence="7" id="KW-1185">Reference proteome</keyword>
<dbReference type="Proteomes" id="UP001164439">
    <property type="component" value="Chromosome"/>
</dbReference>
<name>A0ABY7KP68_9ACTN</name>
<gene>
    <name evidence="6" type="ORF">STRCI_007904</name>
</gene>
<dbReference type="InterPro" id="IPR029016">
    <property type="entry name" value="GAF-like_dom_sf"/>
</dbReference>
<dbReference type="PANTHER" id="PTHR32071:SF122">
    <property type="entry name" value="SIGMA FACTOR"/>
    <property type="match status" value="1"/>
</dbReference>
<evidence type="ECO:0000313" key="6">
    <source>
        <dbReference type="EMBL" id="WAZ26340.1"/>
    </source>
</evidence>
<keyword evidence="4" id="KW-0804">Transcription</keyword>
<sequence length="577" mass="62513">MADPDDSFITAARLRPEISQSWRRSLMSGLRPDSGVRLEASMDIDRRGRLQIAAAPVLDQLALELADTGFGILLADSRARIIARRFGERRLETAFDRAGIAIGSLFLEETTGTNSIATAFELRRGCAVLGEEHYIESFKGFSCYGHPLISRVTGRLEGVLDISCPAHLANPLLGPFLARAAREIESQLLLGAREAEQRLLAAYQTAAAGGRRAVAAFAEGVVMASAKAMELLDPCDHAVLRGLAADLPARDHSVRREVELSSGRSVSVTLRAVPGTGGVLAELTDEASPRPRVPRAGERMGWIRVEAAGDIAGHRGSRRPVLVCGEPGTGRSTTVATLAEGQVVRRWDTVELLRADAVDLVRQVAAESPEVVVVEDVHLLSPPLVAQVARLLSAERVWTVLTSAPLADLAPEHAALAARCLARIELPPLRARREEIPSLVRSFVHRLYPEARVRFTPQALEALAAHPWPGNLHELREVLRQVLEHRSAGDITRADLPPMLREAARTRHLSLVERAEYETILAALRGCSGNKVHAARRLGMSRATLYRRIRALGIDDTDTVTASRTGGTGVRAHADGC</sequence>
<organism evidence="6 7">
    <name type="scientific">Streptomyces cinnabarinus</name>
    <dbReference type="NCBI Taxonomy" id="67287"/>
    <lineage>
        <taxon>Bacteria</taxon>
        <taxon>Bacillati</taxon>
        <taxon>Actinomycetota</taxon>
        <taxon>Actinomycetes</taxon>
        <taxon>Kitasatosporales</taxon>
        <taxon>Streptomycetaceae</taxon>
        <taxon>Streptomyces</taxon>
    </lineage>
</organism>
<feature type="domain" description="Sigma-54 factor interaction" evidence="5">
    <location>
        <begin position="424"/>
        <end position="484"/>
    </location>
</feature>
<reference evidence="6" key="1">
    <citation type="submission" date="2022-12" db="EMBL/GenBank/DDBJ databases">
        <authorList>
            <person name="Ruckert C."/>
            <person name="Busche T."/>
            <person name="Kalinowski J."/>
            <person name="Wittmann C."/>
        </authorList>
    </citation>
    <scope>NUCLEOTIDE SEQUENCE</scope>
    <source>
        <strain evidence="6">DSM 40467</strain>
    </source>
</reference>
<dbReference type="Pfam" id="PF25601">
    <property type="entry name" value="AAA_lid_14"/>
    <property type="match status" value="1"/>
</dbReference>
<dbReference type="InterPro" id="IPR058031">
    <property type="entry name" value="AAA_lid_NorR"/>
</dbReference>
<dbReference type="SUPFAM" id="SSF46689">
    <property type="entry name" value="Homeodomain-like"/>
    <property type="match status" value="1"/>
</dbReference>
<dbReference type="EMBL" id="CP114413">
    <property type="protein sequence ID" value="WAZ26340.1"/>
    <property type="molecule type" value="Genomic_DNA"/>
</dbReference>
<dbReference type="InterPro" id="IPR002078">
    <property type="entry name" value="Sigma_54_int"/>
</dbReference>
<accession>A0ABY7KP68</accession>
<dbReference type="Gene3D" id="1.10.8.60">
    <property type="match status" value="1"/>
</dbReference>
<dbReference type="SUPFAM" id="SSF52540">
    <property type="entry name" value="P-loop containing nucleoside triphosphate hydrolases"/>
    <property type="match status" value="1"/>
</dbReference>
<dbReference type="SMART" id="SM00382">
    <property type="entry name" value="AAA"/>
    <property type="match status" value="1"/>
</dbReference>
<keyword evidence="2" id="KW-0067">ATP-binding</keyword>
<keyword evidence="3" id="KW-0805">Transcription regulation</keyword>
<evidence type="ECO:0000256" key="3">
    <source>
        <dbReference type="ARBA" id="ARBA00023015"/>
    </source>
</evidence>
<keyword evidence="1" id="KW-0547">Nucleotide-binding</keyword>
<dbReference type="PANTHER" id="PTHR32071">
    <property type="entry name" value="TRANSCRIPTIONAL REGULATORY PROTEIN"/>
    <property type="match status" value="1"/>
</dbReference>
<evidence type="ECO:0000313" key="7">
    <source>
        <dbReference type="Proteomes" id="UP001164439"/>
    </source>
</evidence>
<dbReference type="PRINTS" id="PR01590">
    <property type="entry name" value="HTHFIS"/>
</dbReference>
<dbReference type="InterPro" id="IPR027417">
    <property type="entry name" value="P-loop_NTPase"/>
</dbReference>
<dbReference type="Gene3D" id="3.30.450.40">
    <property type="match status" value="1"/>
</dbReference>
<dbReference type="RefSeq" id="WP_269663824.1">
    <property type="nucleotide sequence ID" value="NZ_CP114413.1"/>
</dbReference>
<dbReference type="InterPro" id="IPR003593">
    <property type="entry name" value="AAA+_ATPase"/>
</dbReference>
<dbReference type="Pfam" id="PF02954">
    <property type="entry name" value="HTH_8"/>
    <property type="match status" value="1"/>
</dbReference>
<proteinExistence type="predicted"/>
<evidence type="ECO:0000259" key="5">
    <source>
        <dbReference type="PROSITE" id="PS50045"/>
    </source>
</evidence>
<protein>
    <recommendedName>
        <fullName evidence="5">Sigma-54 factor interaction domain-containing protein</fullName>
    </recommendedName>
</protein>
<dbReference type="InterPro" id="IPR002197">
    <property type="entry name" value="HTH_Fis"/>
</dbReference>
<evidence type="ECO:0000256" key="1">
    <source>
        <dbReference type="ARBA" id="ARBA00022741"/>
    </source>
</evidence>
<evidence type="ECO:0000256" key="4">
    <source>
        <dbReference type="ARBA" id="ARBA00023163"/>
    </source>
</evidence>